<feature type="signal peptide" evidence="1">
    <location>
        <begin position="1"/>
        <end position="20"/>
    </location>
</feature>
<protein>
    <submittedName>
        <fullName evidence="2">Uncharacterized protein</fullName>
    </submittedName>
</protein>
<keyword evidence="1" id="KW-0732">Signal</keyword>
<evidence type="ECO:0000313" key="2">
    <source>
        <dbReference type="EMBL" id="MDH2129622.1"/>
    </source>
</evidence>
<accession>A0AA42WSV1</accession>
<organism evidence="2 3">
    <name type="scientific">Sphingobium yanoikuyae</name>
    <name type="common">Sphingomonas yanoikuyae</name>
    <dbReference type="NCBI Taxonomy" id="13690"/>
    <lineage>
        <taxon>Bacteria</taxon>
        <taxon>Pseudomonadati</taxon>
        <taxon>Pseudomonadota</taxon>
        <taxon>Alphaproteobacteria</taxon>
        <taxon>Sphingomonadales</taxon>
        <taxon>Sphingomonadaceae</taxon>
        <taxon>Sphingobium</taxon>
    </lineage>
</organism>
<evidence type="ECO:0000256" key="1">
    <source>
        <dbReference type="SAM" id="SignalP"/>
    </source>
</evidence>
<comment type="caution">
    <text evidence="2">The sequence shown here is derived from an EMBL/GenBank/DDBJ whole genome shotgun (WGS) entry which is preliminary data.</text>
</comment>
<dbReference type="Proteomes" id="UP001162318">
    <property type="component" value="Unassembled WGS sequence"/>
</dbReference>
<name>A0AA42WSV1_SPHYA</name>
<feature type="chain" id="PRO_5041370632" evidence="1">
    <location>
        <begin position="21"/>
        <end position="205"/>
    </location>
</feature>
<gene>
    <name evidence="2" type="ORF">N5J77_00680</name>
</gene>
<reference evidence="2" key="1">
    <citation type="submission" date="2022-09" db="EMBL/GenBank/DDBJ databases">
        <title>Intensive care unit water sources are persistently colonized with multi-drug resistant bacteria and are the site of extensive horizontal gene transfer of antibiotic resistance genes.</title>
        <authorList>
            <person name="Diorio-Toth L."/>
        </authorList>
    </citation>
    <scope>NUCLEOTIDE SEQUENCE</scope>
    <source>
        <strain evidence="2">GD03659</strain>
    </source>
</reference>
<dbReference type="EMBL" id="JAOCKX010000001">
    <property type="protein sequence ID" value="MDH2129622.1"/>
    <property type="molecule type" value="Genomic_DNA"/>
</dbReference>
<evidence type="ECO:0000313" key="3">
    <source>
        <dbReference type="Proteomes" id="UP001162318"/>
    </source>
</evidence>
<dbReference type="AlphaFoldDB" id="A0AA42WSV1"/>
<proteinExistence type="predicted"/>
<dbReference type="RefSeq" id="WP_156448141.1">
    <property type="nucleotide sequence ID" value="NZ_JAOCKX010000001.1"/>
</dbReference>
<sequence>MRLAFSLSLIVAISSGPLVAAPPSDESLARSIADLSGKNCYGIAAGTIAMPTVADPNALDKSVKVIEGMGLNYGVNDSMMKGLGRPGLTLISQATMGSKSFDQGEVVLAVGGRQPGCRVILLSEPTLNITDAVSTQLSRTDWKPVPSMTAMRGAIERRAFFRRDGKGNPYLMNLMTITSPALDSKLRMFTTTMRIPSGVQLPEGL</sequence>